<proteinExistence type="predicted"/>
<evidence type="ECO:0000313" key="3">
    <source>
        <dbReference type="EMBL" id="KAJ6647973.1"/>
    </source>
</evidence>
<comment type="caution">
    <text evidence="3">The sequence shown here is derived from an EMBL/GenBank/DDBJ whole genome shotgun (WGS) entry which is preliminary data.</text>
</comment>
<dbReference type="Pfam" id="PF10551">
    <property type="entry name" value="MULE"/>
    <property type="match status" value="1"/>
</dbReference>
<dbReference type="Proteomes" id="UP001151699">
    <property type="component" value="Chromosome A"/>
</dbReference>
<dbReference type="AlphaFoldDB" id="A0A9Q0NCW8"/>
<gene>
    <name evidence="3" type="ORF">Bhyg_03198</name>
</gene>
<dbReference type="OrthoDB" id="8047332at2759"/>
<name>A0A9Q0NCW8_9DIPT</name>
<evidence type="ECO:0000313" key="4">
    <source>
        <dbReference type="Proteomes" id="UP001151699"/>
    </source>
</evidence>
<reference evidence="3" key="1">
    <citation type="submission" date="2022-07" db="EMBL/GenBank/DDBJ databases">
        <authorList>
            <person name="Trinca V."/>
            <person name="Uliana J.V.C."/>
            <person name="Torres T.T."/>
            <person name="Ward R.J."/>
            <person name="Monesi N."/>
        </authorList>
    </citation>
    <scope>NUCLEOTIDE SEQUENCE</scope>
    <source>
        <strain evidence="3">HSMRA1968</strain>
        <tissue evidence="3">Whole embryos</tissue>
    </source>
</reference>
<dbReference type="Gene3D" id="2.20.25.240">
    <property type="match status" value="1"/>
</dbReference>
<organism evidence="3 4">
    <name type="scientific">Pseudolycoriella hygida</name>
    <dbReference type="NCBI Taxonomy" id="35572"/>
    <lineage>
        <taxon>Eukaryota</taxon>
        <taxon>Metazoa</taxon>
        <taxon>Ecdysozoa</taxon>
        <taxon>Arthropoda</taxon>
        <taxon>Hexapoda</taxon>
        <taxon>Insecta</taxon>
        <taxon>Pterygota</taxon>
        <taxon>Neoptera</taxon>
        <taxon>Endopterygota</taxon>
        <taxon>Diptera</taxon>
        <taxon>Nematocera</taxon>
        <taxon>Sciaroidea</taxon>
        <taxon>Sciaridae</taxon>
        <taxon>Pseudolycoriella</taxon>
    </lineage>
</organism>
<accession>A0A9Q0NCW8</accession>
<keyword evidence="4" id="KW-1185">Reference proteome</keyword>
<feature type="compositionally biased region" description="Basic and acidic residues" evidence="1">
    <location>
        <begin position="519"/>
        <end position="538"/>
    </location>
</feature>
<feature type="region of interest" description="Disordered" evidence="1">
    <location>
        <begin position="508"/>
        <end position="538"/>
    </location>
</feature>
<evidence type="ECO:0000256" key="1">
    <source>
        <dbReference type="SAM" id="MobiDB-lite"/>
    </source>
</evidence>
<evidence type="ECO:0000259" key="2">
    <source>
        <dbReference type="Pfam" id="PF10551"/>
    </source>
</evidence>
<feature type="domain" description="MULE transposase" evidence="2">
    <location>
        <begin position="226"/>
        <end position="320"/>
    </location>
</feature>
<dbReference type="InterPro" id="IPR018289">
    <property type="entry name" value="MULE_transposase_dom"/>
</dbReference>
<dbReference type="EMBL" id="WJQU01000001">
    <property type="protein sequence ID" value="KAJ6647973.1"/>
    <property type="molecule type" value="Genomic_DNA"/>
</dbReference>
<sequence length="538" mass="63180">MQVFPDPSSELNPSKLKADEIKPDQSMRRNDNVHLHHLGSNNYRDSQCYLYTKNNCRKSNLYLRCKNSIKHNCPARITVRNNNFEDATLTILHNHPPDQQLSDNQIFDIKLEENVNNDPFATPREIYLKTKAELVDKIDLTNVPSLKKKESFIRRRQRKYVPLLPATVEEFEKYITDPKYSQFFTNDSRNLPYYRGIWTSAKGERNVAFISETILRVINTMNHISLFMDGTYKALPHHIPFRQLYVVNVTFEGQCYPLAYIFMETKTFSAYDTVFQNLKLLMTSVEVAKLMTDYEAASRKALKKHYPNARMSGCFFHYVQAIVKSTKRFGLRSDERFKDTIKHLCVLALLPNDYVIQGFECIDSGFKDVNSTRWDAFRKYWMKQWAKANISVYGLVDRSNNFSESNNKSLNLLLKKTHPNIWYLIKTLKLLEMDKSHQITRATRGEMIVTKRSKDMIRLNEKIVRATNSFEEDLNVSNFLKRAAFEENLELYVKNQVNIMDDDHEEIDNENNDEIIPNDYDRESDFQKNHPRDAASKK</sequence>
<protein>
    <recommendedName>
        <fullName evidence="2">MULE transposase domain-containing protein</fullName>
    </recommendedName>
</protein>